<keyword evidence="3" id="KW-1185">Reference proteome</keyword>
<reference evidence="2 3" key="1">
    <citation type="submission" date="2018-11" db="EMBL/GenBank/DDBJ databases">
        <authorList>
            <consortium name="Pathogen Informatics"/>
        </authorList>
    </citation>
    <scope>NUCLEOTIDE SEQUENCE [LARGE SCALE GENOMIC DNA]</scope>
</reference>
<dbReference type="EMBL" id="UYRU01049499">
    <property type="protein sequence ID" value="VDN10599.1"/>
    <property type="molecule type" value="Genomic_DNA"/>
</dbReference>
<dbReference type="OrthoDB" id="6262232at2759"/>
<dbReference type="Proteomes" id="UP000281553">
    <property type="component" value="Unassembled WGS sequence"/>
</dbReference>
<feature type="compositionally biased region" description="Polar residues" evidence="1">
    <location>
        <begin position="54"/>
        <end position="63"/>
    </location>
</feature>
<dbReference type="AlphaFoldDB" id="A0A3P7NMR9"/>
<gene>
    <name evidence="2" type="ORF">DILT_LOCUS6430</name>
</gene>
<feature type="region of interest" description="Disordered" evidence="1">
    <location>
        <begin position="121"/>
        <end position="192"/>
    </location>
</feature>
<sequence length="344" mass="38054">LSEGGSSLSRKTVRFAGEDGNLNHHVLQQQQPPQQQQSPNSLSNDPPSLGASGSEDSTCTLIPSPTRVHKSAADIDHSYVDGSRGPTMRPAIRRGGSGFPDPYEAETPQPVPRLLRPITTLNSEAKPPRPPKLTKDMHQQRARRRTTDVAELRSVSGAGYLRLHDQRRHQRGNTLESPLYSTSSRATAQTREWDEVDSRVTLQDDSYANVDSFHLAYQPNGWFRHENDAPAPVSAAKAESEHASFRADSSLSSNRPRLFRPPRVERIDSSKLDDIARQLTSPTLMMDTPSFSHLGTERVTSPAFLEPTNGTSSTPTVSVVDENHRYPLDPISDNLKSQHNGFLE</sequence>
<feature type="compositionally biased region" description="Low complexity" evidence="1">
    <location>
        <begin position="23"/>
        <end position="49"/>
    </location>
</feature>
<protein>
    <submittedName>
        <fullName evidence="2">Uncharacterized protein</fullName>
    </submittedName>
</protein>
<feature type="region of interest" description="Disordered" evidence="1">
    <location>
        <begin position="325"/>
        <end position="344"/>
    </location>
</feature>
<feature type="compositionally biased region" description="Polar residues" evidence="1">
    <location>
        <begin position="1"/>
        <end position="10"/>
    </location>
</feature>
<feature type="compositionally biased region" description="Polar residues" evidence="1">
    <location>
        <begin position="334"/>
        <end position="344"/>
    </location>
</feature>
<name>A0A3P7NMR9_DIBLA</name>
<evidence type="ECO:0000256" key="1">
    <source>
        <dbReference type="SAM" id="MobiDB-lite"/>
    </source>
</evidence>
<feature type="non-terminal residue" evidence="2">
    <location>
        <position position="344"/>
    </location>
</feature>
<feature type="region of interest" description="Disordered" evidence="1">
    <location>
        <begin position="1"/>
        <end position="109"/>
    </location>
</feature>
<accession>A0A3P7NMR9</accession>
<feature type="compositionally biased region" description="Polar residues" evidence="1">
    <location>
        <begin position="172"/>
        <end position="190"/>
    </location>
</feature>
<evidence type="ECO:0000313" key="3">
    <source>
        <dbReference type="Proteomes" id="UP000281553"/>
    </source>
</evidence>
<feature type="compositionally biased region" description="Basic and acidic residues" evidence="1">
    <location>
        <begin position="133"/>
        <end position="151"/>
    </location>
</feature>
<organism evidence="2 3">
    <name type="scientific">Dibothriocephalus latus</name>
    <name type="common">Fish tapeworm</name>
    <name type="synonym">Diphyllobothrium latum</name>
    <dbReference type="NCBI Taxonomy" id="60516"/>
    <lineage>
        <taxon>Eukaryota</taxon>
        <taxon>Metazoa</taxon>
        <taxon>Spiralia</taxon>
        <taxon>Lophotrochozoa</taxon>
        <taxon>Platyhelminthes</taxon>
        <taxon>Cestoda</taxon>
        <taxon>Eucestoda</taxon>
        <taxon>Diphyllobothriidea</taxon>
        <taxon>Diphyllobothriidae</taxon>
        <taxon>Dibothriocephalus</taxon>
    </lineage>
</organism>
<feature type="non-terminal residue" evidence="2">
    <location>
        <position position="1"/>
    </location>
</feature>
<proteinExistence type="predicted"/>
<feature type="region of interest" description="Disordered" evidence="1">
    <location>
        <begin position="233"/>
        <end position="258"/>
    </location>
</feature>
<evidence type="ECO:0000313" key="2">
    <source>
        <dbReference type="EMBL" id="VDN10599.1"/>
    </source>
</evidence>